<keyword evidence="2" id="KW-1185">Reference proteome</keyword>
<reference evidence="1" key="1">
    <citation type="submission" date="2022-08" db="EMBL/GenBank/DDBJ databases">
        <authorList>
            <person name="Gutierrez-Valencia J."/>
        </authorList>
    </citation>
    <scope>NUCLEOTIDE SEQUENCE</scope>
</reference>
<name>A0AAV0R0R8_9ROSI</name>
<sequence length="38" mass="4515">MKPDIKSGNFTREEEDAIINLHESLTIWWSPIENCLRQ</sequence>
<evidence type="ECO:0000313" key="2">
    <source>
        <dbReference type="Proteomes" id="UP001154282"/>
    </source>
</evidence>
<organism evidence="1 2">
    <name type="scientific">Linum tenue</name>
    <dbReference type="NCBI Taxonomy" id="586396"/>
    <lineage>
        <taxon>Eukaryota</taxon>
        <taxon>Viridiplantae</taxon>
        <taxon>Streptophyta</taxon>
        <taxon>Embryophyta</taxon>
        <taxon>Tracheophyta</taxon>
        <taxon>Spermatophyta</taxon>
        <taxon>Magnoliopsida</taxon>
        <taxon>eudicotyledons</taxon>
        <taxon>Gunneridae</taxon>
        <taxon>Pentapetalae</taxon>
        <taxon>rosids</taxon>
        <taxon>fabids</taxon>
        <taxon>Malpighiales</taxon>
        <taxon>Linaceae</taxon>
        <taxon>Linum</taxon>
    </lineage>
</organism>
<accession>A0AAV0R0R8</accession>
<proteinExistence type="predicted"/>
<dbReference type="Proteomes" id="UP001154282">
    <property type="component" value="Unassembled WGS sequence"/>
</dbReference>
<protein>
    <submittedName>
        <fullName evidence="1">Uncharacterized protein</fullName>
    </submittedName>
</protein>
<evidence type="ECO:0000313" key="1">
    <source>
        <dbReference type="EMBL" id="CAI0550865.1"/>
    </source>
</evidence>
<gene>
    <name evidence="1" type="ORF">LITE_LOCUS45698</name>
</gene>
<comment type="caution">
    <text evidence="1">The sequence shown here is derived from an EMBL/GenBank/DDBJ whole genome shotgun (WGS) entry which is preliminary data.</text>
</comment>
<dbReference type="AlphaFoldDB" id="A0AAV0R0R8"/>
<dbReference type="EMBL" id="CAMGYJ010000010">
    <property type="protein sequence ID" value="CAI0550865.1"/>
    <property type="molecule type" value="Genomic_DNA"/>
</dbReference>